<evidence type="ECO:0000259" key="2">
    <source>
        <dbReference type="PROSITE" id="PS50914"/>
    </source>
</evidence>
<evidence type="ECO:0000313" key="4">
    <source>
        <dbReference type="Proteomes" id="UP001549320"/>
    </source>
</evidence>
<dbReference type="RefSeq" id="WP_354447694.1">
    <property type="nucleotide sequence ID" value="NZ_JBEPSH010000010.1"/>
</dbReference>
<evidence type="ECO:0000256" key="1">
    <source>
        <dbReference type="SAM" id="SignalP"/>
    </source>
</evidence>
<protein>
    <recommendedName>
        <fullName evidence="2">BON domain-containing protein</fullName>
    </recommendedName>
</protein>
<feature type="domain" description="BON" evidence="2">
    <location>
        <begin position="53"/>
        <end position="121"/>
    </location>
</feature>
<feature type="chain" id="PRO_5046908024" description="BON domain-containing protein" evidence="1">
    <location>
        <begin position="20"/>
        <end position="121"/>
    </location>
</feature>
<accession>A0ABV2QG18</accession>
<comment type="caution">
    <text evidence="3">The sequence shown here is derived from an EMBL/GenBank/DDBJ whole genome shotgun (WGS) entry which is preliminary data.</text>
</comment>
<dbReference type="PROSITE" id="PS51257">
    <property type="entry name" value="PROKAR_LIPOPROTEIN"/>
    <property type="match status" value="1"/>
</dbReference>
<dbReference type="EMBL" id="JBEPSH010000010">
    <property type="protein sequence ID" value="MET4579523.1"/>
    <property type="molecule type" value="Genomic_DNA"/>
</dbReference>
<reference evidence="3 4" key="1">
    <citation type="submission" date="2024-06" db="EMBL/GenBank/DDBJ databases">
        <title>Sorghum-associated microbial communities from plants grown in Nebraska, USA.</title>
        <authorList>
            <person name="Schachtman D."/>
        </authorList>
    </citation>
    <scope>NUCLEOTIDE SEQUENCE [LARGE SCALE GENOMIC DNA]</scope>
    <source>
        <strain evidence="3 4">2709</strain>
    </source>
</reference>
<keyword evidence="1" id="KW-0732">Signal</keyword>
<sequence length="121" mass="12448">MQQPKVPLAILCCTALALAGCSGGTPWGATPQNIPLPRLENIPATLDAGSTAGSQRLADRVRATLTAEPRLAGSNLRVEGLEGGVVVLSGSVPSAADRDLARQTVQKVPGVRDVVDRMANP</sequence>
<dbReference type="Pfam" id="PF04972">
    <property type="entry name" value="BON"/>
    <property type="match status" value="1"/>
</dbReference>
<gene>
    <name evidence="3" type="ORF">ABIE13_004660</name>
</gene>
<dbReference type="Proteomes" id="UP001549320">
    <property type="component" value="Unassembled WGS sequence"/>
</dbReference>
<dbReference type="Gene3D" id="3.30.1340.30">
    <property type="match status" value="1"/>
</dbReference>
<name>A0ABV2QG18_9BURK</name>
<dbReference type="PROSITE" id="PS50914">
    <property type="entry name" value="BON"/>
    <property type="match status" value="1"/>
</dbReference>
<organism evidence="3 4">
    <name type="scientific">Ottowia thiooxydans</name>
    <dbReference type="NCBI Taxonomy" id="219182"/>
    <lineage>
        <taxon>Bacteria</taxon>
        <taxon>Pseudomonadati</taxon>
        <taxon>Pseudomonadota</taxon>
        <taxon>Betaproteobacteria</taxon>
        <taxon>Burkholderiales</taxon>
        <taxon>Comamonadaceae</taxon>
        <taxon>Ottowia</taxon>
    </lineage>
</organism>
<evidence type="ECO:0000313" key="3">
    <source>
        <dbReference type="EMBL" id="MET4579523.1"/>
    </source>
</evidence>
<keyword evidence="4" id="KW-1185">Reference proteome</keyword>
<feature type="signal peptide" evidence="1">
    <location>
        <begin position="1"/>
        <end position="19"/>
    </location>
</feature>
<dbReference type="InterPro" id="IPR007055">
    <property type="entry name" value="BON_dom"/>
</dbReference>
<proteinExistence type="predicted"/>